<keyword evidence="3" id="KW-1185">Reference proteome</keyword>
<evidence type="ECO:0000313" key="3">
    <source>
        <dbReference type="Proteomes" id="UP000700596"/>
    </source>
</evidence>
<comment type="caution">
    <text evidence="2">The sequence shown here is derived from an EMBL/GenBank/DDBJ whole genome shotgun (WGS) entry which is preliminary data.</text>
</comment>
<sequence>MAGIRTVRLVRNHNSDGSSSSSSDNETNCDDFPCCRDHPNGGNRTICHDDRYDCMNRHPRNPQQHPREFCDTCCEHDYLESRNLLIGRIDELPNGPQWNRPDCFVGLLCERCQDTEAKLYLDRCDANIAGQFTTRRNPLVNPVTGPQIAIWPRANNGWRQNLCICQDTVIEDHKYDCHPCRRMHLQDAQSEMNETYDILRWKHENTINGNYLDVLPEEKAVARGYGQRAVDRRQLQRKFHRCPCGFEVVTQPVGSPSYMGVCLACRGVMIEPQNLPVRLQRTRLDRLFRRSGYGTTHGRHHFQIHPGGLK</sequence>
<organism evidence="2 3">
    <name type="scientific">Dendryphion nanum</name>
    <dbReference type="NCBI Taxonomy" id="256645"/>
    <lineage>
        <taxon>Eukaryota</taxon>
        <taxon>Fungi</taxon>
        <taxon>Dikarya</taxon>
        <taxon>Ascomycota</taxon>
        <taxon>Pezizomycotina</taxon>
        <taxon>Dothideomycetes</taxon>
        <taxon>Pleosporomycetidae</taxon>
        <taxon>Pleosporales</taxon>
        <taxon>Torulaceae</taxon>
        <taxon>Dendryphion</taxon>
    </lineage>
</organism>
<evidence type="ECO:0000256" key="1">
    <source>
        <dbReference type="SAM" id="MobiDB-lite"/>
    </source>
</evidence>
<dbReference type="EMBL" id="JAGMWT010000011">
    <property type="protein sequence ID" value="KAH7119759.1"/>
    <property type="molecule type" value="Genomic_DNA"/>
</dbReference>
<proteinExistence type="predicted"/>
<evidence type="ECO:0000313" key="2">
    <source>
        <dbReference type="EMBL" id="KAH7119759.1"/>
    </source>
</evidence>
<feature type="compositionally biased region" description="Low complexity" evidence="1">
    <location>
        <begin position="15"/>
        <end position="26"/>
    </location>
</feature>
<name>A0A9P9DIX4_9PLEO</name>
<feature type="region of interest" description="Disordered" evidence="1">
    <location>
        <begin position="1"/>
        <end position="27"/>
    </location>
</feature>
<gene>
    <name evidence="2" type="ORF">B0J11DRAFT_534549</name>
</gene>
<dbReference type="Proteomes" id="UP000700596">
    <property type="component" value="Unassembled WGS sequence"/>
</dbReference>
<accession>A0A9P9DIX4</accession>
<protein>
    <submittedName>
        <fullName evidence="2">Uncharacterized protein</fullName>
    </submittedName>
</protein>
<reference evidence="2" key="1">
    <citation type="journal article" date="2021" name="Nat. Commun.">
        <title>Genetic determinants of endophytism in the Arabidopsis root mycobiome.</title>
        <authorList>
            <person name="Mesny F."/>
            <person name="Miyauchi S."/>
            <person name="Thiergart T."/>
            <person name="Pickel B."/>
            <person name="Atanasova L."/>
            <person name="Karlsson M."/>
            <person name="Huettel B."/>
            <person name="Barry K.W."/>
            <person name="Haridas S."/>
            <person name="Chen C."/>
            <person name="Bauer D."/>
            <person name="Andreopoulos W."/>
            <person name="Pangilinan J."/>
            <person name="LaButti K."/>
            <person name="Riley R."/>
            <person name="Lipzen A."/>
            <person name="Clum A."/>
            <person name="Drula E."/>
            <person name="Henrissat B."/>
            <person name="Kohler A."/>
            <person name="Grigoriev I.V."/>
            <person name="Martin F.M."/>
            <person name="Hacquard S."/>
        </authorList>
    </citation>
    <scope>NUCLEOTIDE SEQUENCE</scope>
    <source>
        <strain evidence="2">MPI-CAGE-CH-0243</strain>
    </source>
</reference>
<dbReference type="AlphaFoldDB" id="A0A9P9DIX4"/>